<protein>
    <submittedName>
        <fullName evidence="1">Uncharacterized protein</fullName>
    </submittedName>
</protein>
<dbReference type="AlphaFoldDB" id="A0A024FU90"/>
<dbReference type="Proteomes" id="UP000053237">
    <property type="component" value="Unassembled WGS sequence"/>
</dbReference>
<dbReference type="EMBL" id="CAIX01000348">
    <property type="protein sequence ID" value="CCI10695.1"/>
    <property type="molecule type" value="Genomic_DNA"/>
</dbReference>
<evidence type="ECO:0000313" key="2">
    <source>
        <dbReference type="Proteomes" id="UP000053237"/>
    </source>
</evidence>
<comment type="caution">
    <text evidence="1">The sequence shown here is derived from an EMBL/GenBank/DDBJ whole genome shotgun (WGS) entry which is preliminary data.</text>
</comment>
<keyword evidence="2" id="KW-1185">Reference proteome</keyword>
<reference evidence="1 2" key="1">
    <citation type="submission" date="2012-05" db="EMBL/GenBank/DDBJ databases">
        <title>Recombination and specialization in a pathogen metapopulation.</title>
        <authorList>
            <person name="Gardiner A."/>
            <person name="Kemen E."/>
            <person name="Schultz-Larsen T."/>
            <person name="MacLean D."/>
            <person name="Van Oosterhout C."/>
            <person name="Jones J.D.G."/>
        </authorList>
    </citation>
    <scope>NUCLEOTIDE SEQUENCE [LARGE SCALE GENOMIC DNA]</scope>
    <source>
        <strain evidence="1 2">Ac Nc2</strain>
    </source>
</reference>
<evidence type="ECO:0000313" key="1">
    <source>
        <dbReference type="EMBL" id="CCI10695.1"/>
    </source>
</evidence>
<gene>
    <name evidence="1" type="ORF">BN9_112760</name>
</gene>
<name>A0A024FU90_9STRA</name>
<sequence length="95" mass="10683">MKQQPGRTQPRQSAHRPTSCWRDCCGRRNSGRDVYIFYHSDGDDSCCSCCQCDQITECCCGFLQNIACNIEPEVSCNYACSLLGCILDSLLRNDD</sequence>
<organism evidence="1 2">
    <name type="scientific">Albugo candida</name>
    <dbReference type="NCBI Taxonomy" id="65357"/>
    <lineage>
        <taxon>Eukaryota</taxon>
        <taxon>Sar</taxon>
        <taxon>Stramenopiles</taxon>
        <taxon>Oomycota</taxon>
        <taxon>Peronosporomycetes</taxon>
        <taxon>Albuginales</taxon>
        <taxon>Albuginaceae</taxon>
        <taxon>Albugo</taxon>
    </lineage>
</organism>
<accession>A0A024FU90</accession>
<proteinExistence type="predicted"/>
<dbReference type="InParanoid" id="A0A024FU90"/>